<accession>A0ABP5BSD7</accession>
<evidence type="ECO:0000256" key="1">
    <source>
        <dbReference type="SAM" id="MobiDB-lite"/>
    </source>
</evidence>
<gene>
    <name evidence="3" type="ORF">GCM10009754_18800</name>
</gene>
<name>A0ABP5BSD7_9PSEU</name>
<evidence type="ECO:0000313" key="3">
    <source>
        <dbReference type="EMBL" id="GAA1950371.1"/>
    </source>
</evidence>
<dbReference type="InterPro" id="IPR045927">
    <property type="entry name" value="DUF6346"/>
</dbReference>
<keyword evidence="2" id="KW-1133">Transmembrane helix</keyword>
<feature type="transmembrane region" description="Helical" evidence="2">
    <location>
        <begin position="326"/>
        <end position="345"/>
    </location>
</feature>
<dbReference type="Pfam" id="PF19873">
    <property type="entry name" value="DUF6346"/>
    <property type="match status" value="1"/>
</dbReference>
<sequence length="411" mass="43682">MSDTSLPGSSYASGGSRLGRRVLSGVLLVLYLVAGWLGTVTLGHHLAGSGPAVDKVGTAAVTACREHGPVGVRGFGYTYECAADVRWTDGKTEHREFPAGEMTPADVGHDVPVYQHDPGRRSATVYGRNDDTARFADVTFPVMGGLIVLLLALPLVVYSAARKRKPVTGGAESEPYPGTRRREASKAGRKADEKWPVGPAARAAVPKLRLVRRLRLLACWCVLAIVLVSLSTVPRNDAPRAVRFESPWPQIKQALLADPPTVAVLIFGVIVAVFCLFFVASARSDAAKVVEHGPNYLLTELDGEKPTEERMAANLDRLRSSGRSSVVVSTLFGVALLGLAAWAIIRAVQHVPSSAPALVWVAALTDAILLGSLGVLWLSSIESKYARLKRLLEIHEESSASAGTGSGVAQS</sequence>
<protein>
    <recommendedName>
        <fullName evidence="5">DUF3592 domain-containing protein</fullName>
    </recommendedName>
</protein>
<organism evidence="3 4">
    <name type="scientific">Amycolatopsis minnesotensis</name>
    <dbReference type="NCBI Taxonomy" id="337894"/>
    <lineage>
        <taxon>Bacteria</taxon>
        <taxon>Bacillati</taxon>
        <taxon>Actinomycetota</taxon>
        <taxon>Actinomycetes</taxon>
        <taxon>Pseudonocardiales</taxon>
        <taxon>Pseudonocardiaceae</taxon>
        <taxon>Amycolatopsis</taxon>
    </lineage>
</organism>
<reference evidence="4" key="1">
    <citation type="journal article" date="2019" name="Int. J. Syst. Evol. Microbiol.">
        <title>The Global Catalogue of Microorganisms (GCM) 10K type strain sequencing project: providing services to taxonomists for standard genome sequencing and annotation.</title>
        <authorList>
            <consortium name="The Broad Institute Genomics Platform"/>
            <consortium name="The Broad Institute Genome Sequencing Center for Infectious Disease"/>
            <person name="Wu L."/>
            <person name="Ma J."/>
        </authorList>
    </citation>
    <scope>NUCLEOTIDE SEQUENCE [LARGE SCALE GENOMIC DNA]</scope>
    <source>
        <strain evidence="4">JCM 14545</strain>
    </source>
</reference>
<proteinExistence type="predicted"/>
<evidence type="ECO:0000256" key="2">
    <source>
        <dbReference type="SAM" id="Phobius"/>
    </source>
</evidence>
<comment type="caution">
    <text evidence="3">The sequence shown here is derived from an EMBL/GenBank/DDBJ whole genome shotgun (WGS) entry which is preliminary data.</text>
</comment>
<keyword evidence="2" id="KW-0812">Transmembrane</keyword>
<feature type="compositionally biased region" description="Basic and acidic residues" evidence="1">
    <location>
        <begin position="180"/>
        <end position="193"/>
    </location>
</feature>
<evidence type="ECO:0000313" key="4">
    <source>
        <dbReference type="Proteomes" id="UP001501116"/>
    </source>
</evidence>
<dbReference type="EMBL" id="BAAANN010000006">
    <property type="protein sequence ID" value="GAA1950371.1"/>
    <property type="molecule type" value="Genomic_DNA"/>
</dbReference>
<feature type="transmembrane region" description="Helical" evidence="2">
    <location>
        <begin position="21"/>
        <end position="39"/>
    </location>
</feature>
<keyword evidence="4" id="KW-1185">Reference proteome</keyword>
<evidence type="ECO:0008006" key="5">
    <source>
        <dbReference type="Google" id="ProtNLM"/>
    </source>
</evidence>
<feature type="transmembrane region" description="Helical" evidence="2">
    <location>
        <begin position="262"/>
        <end position="280"/>
    </location>
</feature>
<dbReference type="Proteomes" id="UP001501116">
    <property type="component" value="Unassembled WGS sequence"/>
</dbReference>
<dbReference type="RefSeq" id="WP_344415709.1">
    <property type="nucleotide sequence ID" value="NZ_BAAANN010000006.1"/>
</dbReference>
<keyword evidence="2" id="KW-0472">Membrane</keyword>
<feature type="transmembrane region" description="Helical" evidence="2">
    <location>
        <begin position="214"/>
        <end position="233"/>
    </location>
</feature>
<feature type="transmembrane region" description="Helical" evidence="2">
    <location>
        <begin position="138"/>
        <end position="158"/>
    </location>
</feature>
<feature type="region of interest" description="Disordered" evidence="1">
    <location>
        <begin position="167"/>
        <end position="193"/>
    </location>
</feature>
<feature type="transmembrane region" description="Helical" evidence="2">
    <location>
        <begin position="357"/>
        <end position="379"/>
    </location>
</feature>